<dbReference type="GO" id="GO:0009308">
    <property type="term" value="P:amine metabolic process"/>
    <property type="evidence" value="ECO:0007669"/>
    <property type="project" value="UniProtKB-UniRule"/>
</dbReference>
<dbReference type="GO" id="GO:0008131">
    <property type="term" value="F:primary methylamine oxidase activity"/>
    <property type="evidence" value="ECO:0007669"/>
    <property type="project" value="InterPro"/>
</dbReference>
<dbReference type="InterPro" id="IPR015802">
    <property type="entry name" value="Cu_amine_oxidase_N3"/>
</dbReference>
<dbReference type="Gene3D" id="2.70.98.20">
    <property type="entry name" value="Copper amine oxidase, catalytic domain"/>
    <property type="match status" value="1"/>
</dbReference>
<keyword evidence="10" id="KW-0464">Manganese</keyword>
<organism evidence="18 19">
    <name type="scientific">Brevibacterium marinum</name>
    <dbReference type="NCBI Taxonomy" id="418643"/>
    <lineage>
        <taxon>Bacteria</taxon>
        <taxon>Bacillati</taxon>
        <taxon>Actinomycetota</taxon>
        <taxon>Actinomycetes</taxon>
        <taxon>Micrococcales</taxon>
        <taxon>Brevibacteriaceae</taxon>
        <taxon>Brevibacterium</taxon>
    </lineage>
</organism>
<comment type="cofactor">
    <cofactor evidence="1">
        <name>Cu cation</name>
        <dbReference type="ChEBI" id="CHEBI:23378"/>
    </cofactor>
</comment>
<dbReference type="Pfam" id="PF21994">
    <property type="entry name" value="AGAO-like_N2"/>
    <property type="match status" value="1"/>
</dbReference>
<dbReference type="SUPFAM" id="SSF49998">
    <property type="entry name" value="Amine oxidase catalytic domain"/>
    <property type="match status" value="1"/>
</dbReference>
<evidence type="ECO:0000256" key="5">
    <source>
        <dbReference type="ARBA" id="ARBA00011738"/>
    </source>
</evidence>
<protein>
    <recommendedName>
        <fullName evidence="13">Amine oxidase</fullName>
        <ecNumber evidence="13">1.4.3.-</ecNumber>
    </recommendedName>
</protein>
<evidence type="ECO:0000313" key="18">
    <source>
        <dbReference type="EMBL" id="NJC55281.1"/>
    </source>
</evidence>
<dbReference type="SUPFAM" id="SSF54416">
    <property type="entry name" value="Amine oxidase N-terminal region"/>
    <property type="match status" value="2"/>
</dbReference>
<feature type="modified residue" description="2',4',5'-topaquinone" evidence="12">
    <location>
        <position position="393"/>
    </location>
</feature>
<keyword evidence="8 13" id="KW-0560">Oxidoreductase</keyword>
<keyword evidence="7 11" id="KW-0801">TPQ</keyword>
<evidence type="ECO:0000256" key="7">
    <source>
        <dbReference type="ARBA" id="ARBA00022772"/>
    </source>
</evidence>
<keyword evidence="9 13" id="KW-0186">Copper</keyword>
<dbReference type="EMBL" id="JAATJN010000001">
    <property type="protein sequence ID" value="NJC55281.1"/>
    <property type="molecule type" value="Genomic_DNA"/>
</dbReference>
<evidence type="ECO:0000313" key="19">
    <source>
        <dbReference type="Proteomes" id="UP000576792"/>
    </source>
</evidence>
<evidence type="ECO:0000256" key="2">
    <source>
        <dbReference type="ARBA" id="ARBA00001936"/>
    </source>
</evidence>
<feature type="active site" description="Schiff-base intermediate with substrate; via topaquinone" evidence="11">
    <location>
        <position position="393"/>
    </location>
</feature>
<evidence type="ECO:0000256" key="12">
    <source>
        <dbReference type="PIRSR" id="PIRSR600269-51"/>
    </source>
</evidence>
<dbReference type="InterPro" id="IPR049948">
    <property type="entry name" value="Cu_Am_ox_TPQ-bd"/>
</dbReference>
<dbReference type="PANTHER" id="PTHR10638:SF86">
    <property type="entry name" value="COPPER AMINE OXIDASE 1-RELATED"/>
    <property type="match status" value="1"/>
</dbReference>
<evidence type="ECO:0000256" key="13">
    <source>
        <dbReference type="RuleBase" id="RU000672"/>
    </source>
</evidence>
<dbReference type="AlphaFoldDB" id="A0A846RZ92"/>
<feature type="domain" description="Copper amine oxidase catalytic" evidence="15">
    <location>
        <begin position="232"/>
        <end position="635"/>
    </location>
</feature>
<comment type="caution">
    <text evidence="18">The sequence shown here is derived from an EMBL/GenBank/DDBJ whole genome shotgun (WGS) entry which is preliminary data.</text>
</comment>
<evidence type="ECO:0000256" key="9">
    <source>
        <dbReference type="ARBA" id="ARBA00023008"/>
    </source>
</evidence>
<dbReference type="EC" id="1.4.3.-" evidence="13"/>
<evidence type="ECO:0000256" key="11">
    <source>
        <dbReference type="PIRSR" id="PIRSR600269-50"/>
    </source>
</evidence>
<comment type="cofactor">
    <cofactor evidence="3">
        <name>Zn(2+)</name>
        <dbReference type="ChEBI" id="CHEBI:29105"/>
    </cofactor>
</comment>
<proteinExistence type="inferred from homology"/>
<reference evidence="18 19" key="1">
    <citation type="submission" date="2020-03" db="EMBL/GenBank/DDBJ databases">
        <title>Sequencing the genomes of 1000 actinobacteria strains.</title>
        <authorList>
            <person name="Klenk H.-P."/>
        </authorList>
    </citation>
    <scope>NUCLEOTIDE SEQUENCE [LARGE SCALE GENOMIC DNA]</scope>
    <source>
        <strain evidence="18 19">DSM 18964</strain>
    </source>
</reference>
<feature type="active site" description="Proton acceptor" evidence="11">
    <location>
        <position position="309"/>
    </location>
</feature>
<sequence length="656" mass="73233">MTTTSTMPTASSASTASHPLDRLTGDEIELNRAIIVDAGHVTENTIFALVSLVEPNKRDVIAGTPDLDRNVRSVLVERGSGEQTEVLVSLIERRVLLARVLDVAAEGQAPITMTEYEDAEQMIRNDATWRTAVEARGITDIETVRICALSAGCFDIPGEAGRRLVRGSSFIQSDPQDNAWAHPLEGLVAYLDLNTGEVIEVVDTDIVPVPKERFDYHLDSWLPEPRTTQKPIEITQPEGTSFTLDGDVLSWEKWQVRLGFDPVEGLVLHQIGYDDNGKQRPIVYRASVAEMVVPYGDPSPVRFWQNYFDAGEYSMGKSANSLELGCDCLGEIHYSDAVLADEQGRAHTIKNAICIHEEDAGILFKHTDEFTGASDVRRNRRIVISFFITVGNYDYGFYWYLYLDGTIELECKATGIVYTAAYGDEAQRRRWSSPLGDEGLGMPFHQHMFCARLDMQVDGIENAVDEQEVVRVPFGDDNPYGNAFTRKLTRLTQEGGRLANGEAGRVWHIVNPEKQNRHGFPVGYQLHMPDEPTMMAAEGSSISKRAGFGSKHVWLTQFDENERFPSGTYPNQNPGQGTITQWVEQQRPVDGDDIVLWCSFAMTHFPRPEDWPIMPVDRLGFSMKPYGFFDQNPALDVPRPKSGHCAPEAGNSCECD</sequence>
<evidence type="ECO:0000256" key="14">
    <source>
        <dbReference type="SAM" id="MobiDB-lite"/>
    </source>
</evidence>
<evidence type="ECO:0000259" key="15">
    <source>
        <dbReference type="Pfam" id="PF01179"/>
    </source>
</evidence>
<evidence type="ECO:0000256" key="4">
    <source>
        <dbReference type="ARBA" id="ARBA00007983"/>
    </source>
</evidence>
<dbReference type="Pfam" id="PF01179">
    <property type="entry name" value="Cu_amine_oxid"/>
    <property type="match status" value="1"/>
</dbReference>
<evidence type="ECO:0000256" key="1">
    <source>
        <dbReference type="ARBA" id="ARBA00001935"/>
    </source>
</evidence>
<dbReference type="Gene3D" id="3.10.450.40">
    <property type="match status" value="2"/>
</dbReference>
<comment type="PTM">
    <text evidence="12 13">Topaquinone (TPQ) is generated by copper-dependent autoxidation of a specific tyrosyl residue.</text>
</comment>
<dbReference type="InterPro" id="IPR054157">
    <property type="entry name" value="AGAO-like_N2"/>
</dbReference>
<evidence type="ECO:0000259" key="16">
    <source>
        <dbReference type="Pfam" id="PF02728"/>
    </source>
</evidence>
<evidence type="ECO:0000256" key="10">
    <source>
        <dbReference type="ARBA" id="ARBA00023211"/>
    </source>
</evidence>
<evidence type="ECO:0000259" key="17">
    <source>
        <dbReference type="Pfam" id="PF21994"/>
    </source>
</evidence>
<comment type="cofactor">
    <cofactor evidence="2">
        <name>Mn(2+)</name>
        <dbReference type="ChEBI" id="CHEBI:29035"/>
    </cofactor>
</comment>
<feature type="domain" description="AGAO-like N2" evidence="17">
    <location>
        <begin position="24"/>
        <end position="95"/>
    </location>
</feature>
<keyword evidence="6 13" id="KW-0479">Metal-binding</keyword>
<feature type="domain" description="Copper amine oxidase N3-terminal" evidence="16">
    <location>
        <begin position="110"/>
        <end position="209"/>
    </location>
</feature>
<dbReference type="PROSITE" id="PS01164">
    <property type="entry name" value="COPPER_AMINE_OXID_1"/>
    <property type="match status" value="1"/>
</dbReference>
<dbReference type="Proteomes" id="UP000576792">
    <property type="component" value="Unassembled WGS sequence"/>
</dbReference>
<dbReference type="PANTHER" id="PTHR10638">
    <property type="entry name" value="COPPER AMINE OXIDASE"/>
    <property type="match status" value="1"/>
</dbReference>
<accession>A0A846RZ92</accession>
<dbReference type="GO" id="GO:0005507">
    <property type="term" value="F:copper ion binding"/>
    <property type="evidence" value="ECO:0007669"/>
    <property type="project" value="InterPro"/>
</dbReference>
<dbReference type="InterPro" id="IPR036460">
    <property type="entry name" value="Cu_amine_oxidase_C_sf"/>
</dbReference>
<comment type="subunit">
    <text evidence="5">Homodimer.</text>
</comment>
<dbReference type="GO" id="GO:0048038">
    <property type="term" value="F:quinone binding"/>
    <property type="evidence" value="ECO:0007669"/>
    <property type="project" value="InterPro"/>
</dbReference>
<dbReference type="InterPro" id="IPR000269">
    <property type="entry name" value="Cu_amine_oxidase"/>
</dbReference>
<feature type="compositionally biased region" description="Low complexity" evidence="14">
    <location>
        <begin position="1"/>
        <end position="17"/>
    </location>
</feature>
<dbReference type="Pfam" id="PF02728">
    <property type="entry name" value="Cu_amine_oxidN3"/>
    <property type="match status" value="1"/>
</dbReference>
<evidence type="ECO:0000256" key="3">
    <source>
        <dbReference type="ARBA" id="ARBA00001947"/>
    </source>
</evidence>
<gene>
    <name evidence="18" type="ORF">BKA07_000316</name>
</gene>
<comment type="cofactor">
    <cofactor evidence="13">
        <name>Cu cation</name>
        <dbReference type="ChEBI" id="CHEBI:23378"/>
    </cofactor>
    <text evidence="13">Contains 1 topaquinone per subunit.</text>
</comment>
<dbReference type="RefSeq" id="WP_167949341.1">
    <property type="nucleotide sequence ID" value="NZ_BAAAPQ010000026.1"/>
</dbReference>
<dbReference type="NCBIfam" id="NF008559">
    <property type="entry name" value="PRK11504.1"/>
    <property type="match status" value="1"/>
</dbReference>
<evidence type="ECO:0000256" key="6">
    <source>
        <dbReference type="ARBA" id="ARBA00022723"/>
    </source>
</evidence>
<keyword evidence="19" id="KW-1185">Reference proteome</keyword>
<evidence type="ECO:0000256" key="8">
    <source>
        <dbReference type="ARBA" id="ARBA00023002"/>
    </source>
</evidence>
<comment type="similarity">
    <text evidence="4 13">Belongs to the copper/topaquinone oxidase family.</text>
</comment>
<dbReference type="InterPro" id="IPR016182">
    <property type="entry name" value="Cu_amine_oxidase_N-reg"/>
</dbReference>
<name>A0A846RZ92_9MICO</name>
<feature type="region of interest" description="Disordered" evidence="14">
    <location>
        <begin position="1"/>
        <end position="20"/>
    </location>
</feature>
<dbReference type="InterPro" id="IPR015798">
    <property type="entry name" value="Cu_amine_oxidase_C"/>
</dbReference>